<organism evidence="1 2">
    <name type="scientific">Actinopolyspora mzabensis</name>
    <dbReference type="NCBI Taxonomy" id="995066"/>
    <lineage>
        <taxon>Bacteria</taxon>
        <taxon>Bacillati</taxon>
        <taxon>Actinomycetota</taxon>
        <taxon>Actinomycetes</taxon>
        <taxon>Actinopolysporales</taxon>
        <taxon>Actinopolysporaceae</taxon>
        <taxon>Actinopolyspora</taxon>
    </lineage>
</organism>
<evidence type="ECO:0000313" key="2">
    <source>
        <dbReference type="Proteomes" id="UP000199213"/>
    </source>
</evidence>
<accession>A0A1G9A2B5</accession>
<name>A0A1G9A2B5_ACTMZ</name>
<protein>
    <submittedName>
        <fullName evidence="1">Uncharacterized protein</fullName>
    </submittedName>
</protein>
<dbReference type="EMBL" id="FNFM01000005">
    <property type="protein sequence ID" value="SDK21478.1"/>
    <property type="molecule type" value="Genomic_DNA"/>
</dbReference>
<evidence type="ECO:0000313" key="1">
    <source>
        <dbReference type="EMBL" id="SDK21478.1"/>
    </source>
</evidence>
<dbReference type="Proteomes" id="UP000199213">
    <property type="component" value="Unassembled WGS sequence"/>
</dbReference>
<reference evidence="1" key="1">
    <citation type="submission" date="2016-10" db="EMBL/GenBank/DDBJ databases">
        <authorList>
            <person name="de Groot N.N."/>
        </authorList>
    </citation>
    <scope>NUCLEOTIDE SEQUENCE [LARGE SCALE GENOMIC DNA]</scope>
    <source>
        <strain evidence="1">DSM 45460</strain>
    </source>
</reference>
<sequence length="263" mass="29113">MPVSQWKRLLLHRWEAREGVSASNGEHSFEGPCSDRSSTDGLALPSADEPLHFDVSLSLEAYWGGNVPAPSSLTDIAWAGLIHRAAEVSRQCALTATERLRVELNAALVVWCRVGGTNVYVRGQCSSVDADAELVAAVAAREEATRRHVALSWQNQQRSNQEERMCSVLLDPLRATASWFLDNQDKPEQVVAVAQQFHELREVMSTATRSESVGQLVDKLLAATDETVHLRVISTLRKMFINYHREDLAARLDEPGTGETSDH</sequence>
<gene>
    <name evidence="1" type="ORF">SAMN04487820_105273</name>
</gene>
<keyword evidence="2" id="KW-1185">Reference proteome</keyword>
<proteinExistence type="predicted"/>
<dbReference type="RefSeq" id="WP_245694044.1">
    <property type="nucleotide sequence ID" value="NZ_FNFM01000005.1"/>
</dbReference>
<dbReference type="AlphaFoldDB" id="A0A1G9A2B5"/>